<accession>A0ABS3UXT2</accession>
<organism evidence="3 4">
    <name type="scientific">Actinoplanes flavus</name>
    <dbReference type="NCBI Taxonomy" id="2820290"/>
    <lineage>
        <taxon>Bacteria</taxon>
        <taxon>Bacillati</taxon>
        <taxon>Actinomycetota</taxon>
        <taxon>Actinomycetes</taxon>
        <taxon>Micromonosporales</taxon>
        <taxon>Micromonosporaceae</taxon>
        <taxon>Actinoplanes</taxon>
    </lineage>
</organism>
<dbReference type="RefSeq" id="WP_208472600.1">
    <property type="nucleotide sequence ID" value="NZ_JAGFNS010000038.1"/>
</dbReference>
<reference evidence="3 4" key="1">
    <citation type="submission" date="2021-03" db="EMBL/GenBank/DDBJ databases">
        <title>Actinoplanes flavus sp. nov., a novel actinomycete isolated from Coconut Palm rhizosphere soil.</title>
        <authorList>
            <person name="Luo X."/>
        </authorList>
    </citation>
    <scope>NUCLEOTIDE SEQUENCE [LARGE SCALE GENOMIC DNA]</scope>
    <source>
        <strain evidence="3 4">NEAU-H7</strain>
    </source>
</reference>
<evidence type="ECO:0000313" key="4">
    <source>
        <dbReference type="Proteomes" id="UP000679690"/>
    </source>
</evidence>
<keyword evidence="2" id="KW-0812">Transmembrane</keyword>
<keyword evidence="2" id="KW-0472">Membrane</keyword>
<keyword evidence="4" id="KW-1185">Reference proteome</keyword>
<feature type="region of interest" description="Disordered" evidence="1">
    <location>
        <begin position="127"/>
        <end position="148"/>
    </location>
</feature>
<evidence type="ECO:0008006" key="5">
    <source>
        <dbReference type="Google" id="ProtNLM"/>
    </source>
</evidence>
<dbReference type="Pfam" id="PF22564">
    <property type="entry name" value="HAAS"/>
    <property type="match status" value="1"/>
</dbReference>
<gene>
    <name evidence="3" type="ORF">J5X75_38195</name>
</gene>
<keyword evidence="2" id="KW-1133">Transmembrane helix</keyword>
<proteinExistence type="predicted"/>
<feature type="transmembrane region" description="Helical" evidence="2">
    <location>
        <begin position="97"/>
        <end position="121"/>
    </location>
</feature>
<sequence length="148" mass="15670">MTQTDQLVVDYLARVGRAAAGLPAGRREELLADLREHIDIARAESGAETEAEIRTILDRLGDPESIVAAADTQTDLPRVPAAPLPPYQAAPPRRFPWLVLTIVAAVIGTVILFCGFVMFAVRDSGGADQPAPAPEYPAPTTVTVSTGP</sequence>
<name>A0ABS3UXT2_9ACTN</name>
<dbReference type="Proteomes" id="UP000679690">
    <property type="component" value="Unassembled WGS sequence"/>
</dbReference>
<evidence type="ECO:0000256" key="1">
    <source>
        <dbReference type="SAM" id="MobiDB-lite"/>
    </source>
</evidence>
<evidence type="ECO:0000313" key="3">
    <source>
        <dbReference type="EMBL" id="MBO3743346.1"/>
    </source>
</evidence>
<comment type="caution">
    <text evidence="3">The sequence shown here is derived from an EMBL/GenBank/DDBJ whole genome shotgun (WGS) entry which is preliminary data.</text>
</comment>
<protein>
    <recommendedName>
        <fullName evidence="5">DUF1707 domain-containing protein</fullName>
    </recommendedName>
</protein>
<dbReference type="EMBL" id="JAGFNS010000038">
    <property type="protein sequence ID" value="MBO3743346.1"/>
    <property type="molecule type" value="Genomic_DNA"/>
</dbReference>
<evidence type="ECO:0000256" key="2">
    <source>
        <dbReference type="SAM" id="Phobius"/>
    </source>
</evidence>